<organism evidence="1 2">
    <name type="scientific">Roseovarius pacificus</name>
    <dbReference type="NCBI Taxonomy" id="337701"/>
    <lineage>
        <taxon>Bacteria</taxon>
        <taxon>Pseudomonadati</taxon>
        <taxon>Pseudomonadota</taxon>
        <taxon>Alphaproteobacteria</taxon>
        <taxon>Rhodobacterales</taxon>
        <taxon>Roseobacteraceae</taxon>
        <taxon>Roseovarius</taxon>
    </lineage>
</organism>
<dbReference type="STRING" id="337701.SAMN05444398_12225"/>
<proteinExistence type="predicted"/>
<name>A0A1M7JTZ2_9RHOB</name>
<keyword evidence="2" id="KW-1185">Reference proteome</keyword>
<accession>A0A1M7JTZ2</accession>
<reference evidence="1 2" key="1">
    <citation type="submission" date="2016-11" db="EMBL/GenBank/DDBJ databases">
        <authorList>
            <person name="Jaros S."/>
            <person name="Januszkiewicz K."/>
            <person name="Wedrychowicz H."/>
        </authorList>
    </citation>
    <scope>NUCLEOTIDE SEQUENCE [LARGE SCALE GENOMIC DNA]</scope>
    <source>
        <strain evidence="1 2">DSM 29589</strain>
    </source>
</reference>
<protein>
    <submittedName>
        <fullName evidence="1">Uncharacterized protein</fullName>
    </submittedName>
</protein>
<dbReference type="Proteomes" id="UP000183974">
    <property type="component" value="Unassembled WGS sequence"/>
</dbReference>
<dbReference type="AlphaFoldDB" id="A0A1M7JTZ2"/>
<evidence type="ECO:0000313" key="2">
    <source>
        <dbReference type="Proteomes" id="UP000183974"/>
    </source>
</evidence>
<dbReference type="EMBL" id="FRBR01000022">
    <property type="protein sequence ID" value="SHM56486.1"/>
    <property type="molecule type" value="Genomic_DNA"/>
</dbReference>
<sequence length="110" mass="12026">MHLAVQNGLRAHHWIFGDRSAQDRAARADVNAIVAYVRELQQANGIDCRRALEKADLPEVSPAGRVRFGLHKVGQSFTPRNRSALPITETDDSDIAAAAIIGESRRPKTG</sequence>
<gene>
    <name evidence="1" type="ORF">SAMN05444398_12225</name>
</gene>
<evidence type="ECO:0000313" key="1">
    <source>
        <dbReference type="EMBL" id="SHM56486.1"/>
    </source>
</evidence>